<evidence type="ECO:0000313" key="2">
    <source>
        <dbReference type="Proteomes" id="UP000004079"/>
    </source>
</evidence>
<organism evidence="1 2">
    <name type="scientific">Segatella oris F0302</name>
    <dbReference type="NCBI Taxonomy" id="649760"/>
    <lineage>
        <taxon>Bacteria</taxon>
        <taxon>Pseudomonadati</taxon>
        <taxon>Bacteroidota</taxon>
        <taxon>Bacteroidia</taxon>
        <taxon>Bacteroidales</taxon>
        <taxon>Prevotellaceae</taxon>
        <taxon>Segatella</taxon>
    </lineage>
</organism>
<sequence>MLQNEAHIEERIHKYGLFEIYNLIFKEALLPMSENMKKPHPTL</sequence>
<proteinExistence type="predicted"/>
<accession>D1QUJ1</accession>
<dbReference type="AlphaFoldDB" id="D1QUJ1"/>
<evidence type="ECO:0000313" key="1">
    <source>
        <dbReference type="EMBL" id="EFB30993.1"/>
    </source>
</evidence>
<dbReference type="EMBL" id="ACUZ02000047">
    <property type="protein sequence ID" value="EFB30993.1"/>
    <property type="molecule type" value="Genomic_DNA"/>
</dbReference>
<dbReference type="HOGENOM" id="CLU_3237760_0_0_10"/>
<dbReference type="Proteomes" id="UP000004079">
    <property type="component" value="Unassembled WGS sequence"/>
</dbReference>
<comment type="caution">
    <text evidence="1">The sequence shown here is derived from an EMBL/GenBank/DDBJ whole genome shotgun (WGS) entry which is preliminary data.</text>
</comment>
<reference evidence="1 2" key="1">
    <citation type="submission" date="2009-11" db="EMBL/GenBank/DDBJ databases">
        <authorList>
            <person name="Weinstock G."/>
            <person name="Sodergren E."/>
            <person name="Clifton S."/>
            <person name="Fulton L."/>
            <person name="Fulton B."/>
            <person name="Courtney L."/>
            <person name="Fronick C."/>
            <person name="Harrison M."/>
            <person name="Strong C."/>
            <person name="Farmer C."/>
            <person name="Delahaunty K."/>
            <person name="Markovic C."/>
            <person name="Hall O."/>
            <person name="Minx P."/>
            <person name="Tomlinson C."/>
            <person name="Mitreva M."/>
            <person name="Nelson J."/>
            <person name="Hou S."/>
            <person name="Wollam A."/>
            <person name="Pepin K.H."/>
            <person name="Johnson M."/>
            <person name="Bhonagiri V."/>
            <person name="Nash W.E."/>
            <person name="Warren W."/>
            <person name="Chinwalla A."/>
            <person name="Mardis E.R."/>
            <person name="Wilson R.K."/>
        </authorList>
    </citation>
    <scope>NUCLEOTIDE SEQUENCE [LARGE SCALE GENOMIC DNA]</scope>
    <source>
        <strain evidence="1 2">F0302</strain>
    </source>
</reference>
<name>D1QUJ1_9BACT</name>
<protein>
    <submittedName>
        <fullName evidence="1">Uncharacterized protein</fullName>
    </submittedName>
</protein>
<gene>
    <name evidence="1" type="ORF">HMPREF0971_02674</name>
</gene>